<evidence type="ECO:0000256" key="5">
    <source>
        <dbReference type="ARBA" id="ARBA00022970"/>
    </source>
</evidence>
<evidence type="ECO:0000256" key="4">
    <source>
        <dbReference type="ARBA" id="ARBA00022692"/>
    </source>
</evidence>
<protein>
    <submittedName>
        <fullName evidence="10">High-affinity branched-chain amino acid transport system permease protein LivH</fullName>
    </submittedName>
</protein>
<feature type="transmembrane region" description="Helical" evidence="9">
    <location>
        <begin position="95"/>
        <end position="114"/>
    </location>
</feature>
<dbReference type="InterPro" id="IPR052157">
    <property type="entry name" value="BCAA_transport_permease"/>
</dbReference>
<keyword evidence="2" id="KW-0813">Transport</keyword>
<dbReference type="Proteomes" id="UP000067448">
    <property type="component" value="Unassembled WGS sequence"/>
</dbReference>
<dbReference type="PANTHER" id="PTHR11795:SF445">
    <property type="entry name" value="AMINO ACID ABC TRANSPORTER PERMEASE PROTEIN"/>
    <property type="match status" value="1"/>
</dbReference>
<feature type="transmembrane region" description="Helical" evidence="9">
    <location>
        <begin position="263"/>
        <end position="280"/>
    </location>
</feature>
<keyword evidence="3" id="KW-1003">Cell membrane</keyword>
<reference evidence="11" key="1">
    <citation type="submission" date="2015-11" db="EMBL/GenBank/DDBJ databases">
        <authorList>
            <consortium name="Cross-ministerial Strategic Innovation Promotion Program (SIP) consortium"/>
            <person name="Tomihama T."/>
            <person name="Ikenaga M."/>
            <person name="Sakai M."/>
            <person name="Okubo T."/>
            <person name="Ikeda S."/>
        </authorList>
    </citation>
    <scope>NUCLEOTIDE SEQUENCE [LARGE SCALE GENOMIC DNA]</scope>
    <source>
        <strain evidence="11">S58</strain>
    </source>
</reference>
<evidence type="ECO:0000256" key="7">
    <source>
        <dbReference type="ARBA" id="ARBA00023136"/>
    </source>
</evidence>
<feature type="transmembrane region" description="Helical" evidence="9">
    <location>
        <begin position="222"/>
        <end position="251"/>
    </location>
</feature>
<reference evidence="11" key="3">
    <citation type="submission" date="2016-02" db="EMBL/GenBank/DDBJ databases">
        <title>Draft genome of pathogenic Streptomyces sp. in Japan.</title>
        <authorList>
            <person name="Tomihama T."/>
            <person name="Ikenaga M."/>
            <person name="Sakai M."/>
            <person name="Okubo T."/>
            <person name="Ikeda S."/>
        </authorList>
    </citation>
    <scope>NUCLEOTIDE SEQUENCE [LARGE SCALE GENOMIC DNA]</scope>
    <source>
        <strain evidence="11">S58</strain>
    </source>
</reference>
<dbReference type="InterPro" id="IPR001851">
    <property type="entry name" value="ABC_transp_permease"/>
</dbReference>
<evidence type="ECO:0000313" key="10">
    <source>
        <dbReference type="EMBL" id="GAQ64301.1"/>
    </source>
</evidence>
<accession>A0A100JRD3</accession>
<sequence length="290" mass="29895">MTWLNAILQGVLLGGIFAMAAAGLSLVFGVMRIANLAHGDLMILGGYVASVTASHYGVPVPVTVVVSMIAVGGLGHLVQRSMLDRAMGLGELAPMLVTFGISVIIPNVLVQVFSSDAQPLPIGSLGTASIDLGGGLAIGWFPLITVAAAVAVLSSLHLFLYRTQPGRIVRATSDDRAVVRLLGVDNRRVYALTSVIAFATVALAGVLYSMRQGGVTPFEGQLTVLFAFETVIIGGLGSLWGTLAGGVVLGVSQSVGAQISPDLPLLAGHVVFLLVLVFRPQGLFGRSVVA</sequence>
<dbReference type="GO" id="GO:0006865">
    <property type="term" value="P:amino acid transport"/>
    <property type="evidence" value="ECO:0007669"/>
    <property type="project" value="UniProtKB-KW"/>
</dbReference>
<evidence type="ECO:0000256" key="9">
    <source>
        <dbReference type="SAM" id="Phobius"/>
    </source>
</evidence>
<keyword evidence="7 9" id="KW-0472">Membrane</keyword>
<gene>
    <name evidence="10" type="primary">livH_2</name>
    <name evidence="10" type="ORF">SsS58_04694</name>
</gene>
<reference evidence="10 11" key="2">
    <citation type="journal article" date="2016" name="Genome Announc.">
        <title>Draft Genome Sequences of Streptomyces scabiei S58, Streptomyces turgidiscabies T45, and Streptomyces acidiscabies a10, the Pathogens of Potato Common Scab, Isolated in Japan.</title>
        <authorList>
            <person name="Tomihama T."/>
            <person name="Nishi Y."/>
            <person name="Sakai M."/>
            <person name="Ikenaga M."/>
            <person name="Okubo T."/>
            <person name="Ikeda S."/>
        </authorList>
    </citation>
    <scope>NUCLEOTIDE SEQUENCE [LARGE SCALE GENOMIC DNA]</scope>
    <source>
        <strain evidence="10 11">S58</strain>
    </source>
</reference>
<proteinExistence type="inferred from homology"/>
<evidence type="ECO:0000313" key="11">
    <source>
        <dbReference type="Proteomes" id="UP000067448"/>
    </source>
</evidence>
<keyword evidence="5" id="KW-0029">Amino-acid transport</keyword>
<keyword evidence="4 9" id="KW-0812">Transmembrane</keyword>
<name>A0A100JRD3_STRSC</name>
<keyword evidence="6 9" id="KW-1133">Transmembrane helix</keyword>
<dbReference type="CDD" id="cd06582">
    <property type="entry name" value="TM_PBP1_LivH_like"/>
    <property type="match status" value="1"/>
</dbReference>
<evidence type="ECO:0000256" key="3">
    <source>
        <dbReference type="ARBA" id="ARBA00022475"/>
    </source>
</evidence>
<dbReference type="GO" id="GO:0022857">
    <property type="term" value="F:transmembrane transporter activity"/>
    <property type="evidence" value="ECO:0007669"/>
    <property type="project" value="InterPro"/>
</dbReference>
<dbReference type="PANTHER" id="PTHR11795">
    <property type="entry name" value="BRANCHED-CHAIN AMINO ACID TRANSPORT SYSTEM PERMEASE PROTEIN LIVH"/>
    <property type="match status" value="1"/>
</dbReference>
<dbReference type="OrthoDB" id="9807115at2"/>
<dbReference type="AlphaFoldDB" id="A0A100JRD3"/>
<feature type="transmembrane region" description="Helical" evidence="9">
    <location>
        <begin position="134"/>
        <end position="160"/>
    </location>
</feature>
<comment type="similarity">
    <text evidence="8">Belongs to the binding-protein-dependent transport system permease family. LivHM subfamily.</text>
</comment>
<dbReference type="GO" id="GO:0005886">
    <property type="term" value="C:plasma membrane"/>
    <property type="evidence" value="ECO:0007669"/>
    <property type="project" value="UniProtKB-SubCell"/>
</dbReference>
<evidence type="ECO:0000256" key="1">
    <source>
        <dbReference type="ARBA" id="ARBA00004651"/>
    </source>
</evidence>
<comment type="subcellular location">
    <subcellularLocation>
        <location evidence="1">Cell membrane</location>
        <topology evidence="1">Multi-pass membrane protein</topology>
    </subcellularLocation>
</comment>
<organism evidence="10 11">
    <name type="scientific">Streptomyces scabiei</name>
    <dbReference type="NCBI Taxonomy" id="1930"/>
    <lineage>
        <taxon>Bacteria</taxon>
        <taxon>Bacillati</taxon>
        <taxon>Actinomycetota</taxon>
        <taxon>Actinomycetes</taxon>
        <taxon>Kitasatosporales</taxon>
        <taxon>Streptomycetaceae</taxon>
        <taxon>Streptomyces</taxon>
    </lineage>
</organism>
<dbReference type="EMBL" id="BCMM01000022">
    <property type="protein sequence ID" value="GAQ64301.1"/>
    <property type="molecule type" value="Genomic_DNA"/>
</dbReference>
<feature type="transmembrane region" description="Helical" evidence="9">
    <location>
        <begin position="189"/>
        <end position="210"/>
    </location>
</feature>
<evidence type="ECO:0000256" key="6">
    <source>
        <dbReference type="ARBA" id="ARBA00022989"/>
    </source>
</evidence>
<comment type="caution">
    <text evidence="10">The sequence shown here is derived from an EMBL/GenBank/DDBJ whole genome shotgun (WGS) entry which is preliminary data.</text>
</comment>
<evidence type="ECO:0000256" key="8">
    <source>
        <dbReference type="ARBA" id="ARBA00037998"/>
    </source>
</evidence>
<feature type="transmembrane region" description="Helical" evidence="9">
    <location>
        <begin position="64"/>
        <end position="83"/>
    </location>
</feature>
<feature type="transmembrane region" description="Helical" evidence="9">
    <location>
        <begin position="6"/>
        <end position="29"/>
    </location>
</feature>
<dbReference type="RefSeq" id="WP_059081817.1">
    <property type="nucleotide sequence ID" value="NZ_BCMM01000022.1"/>
</dbReference>
<evidence type="ECO:0000256" key="2">
    <source>
        <dbReference type="ARBA" id="ARBA00022448"/>
    </source>
</evidence>
<dbReference type="Pfam" id="PF02653">
    <property type="entry name" value="BPD_transp_2"/>
    <property type="match status" value="1"/>
</dbReference>